<keyword evidence="3" id="KW-1185">Reference proteome</keyword>
<accession>A0ABQ9URP6</accession>
<sequence>MRIVVVTVVTSYAGPLRDINTFAPGSTLRSVRERIRPHTQEIRTENTQRTKKNSS</sequence>
<feature type="region of interest" description="Disordered" evidence="1">
    <location>
        <begin position="34"/>
        <end position="55"/>
    </location>
</feature>
<dbReference type="Proteomes" id="UP001266305">
    <property type="component" value="Unassembled WGS sequence"/>
</dbReference>
<evidence type="ECO:0000256" key="1">
    <source>
        <dbReference type="SAM" id="MobiDB-lite"/>
    </source>
</evidence>
<feature type="compositionally biased region" description="Basic and acidic residues" evidence="1">
    <location>
        <begin position="34"/>
        <end position="48"/>
    </location>
</feature>
<reference evidence="2 3" key="1">
    <citation type="submission" date="2023-05" db="EMBL/GenBank/DDBJ databases">
        <title>B98-5 Cell Line De Novo Hybrid Assembly: An Optical Mapping Approach.</title>
        <authorList>
            <person name="Kananen K."/>
            <person name="Auerbach J.A."/>
            <person name="Kautto E."/>
            <person name="Blachly J.S."/>
        </authorList>
    </citation>
    <scope>NUCLEOTIDE SEQUENCE [LARGE SCALE GENOMIC DNA]</scope>
    <source>
        <strain evidence="2">B95-8</strain>
        <tissue evidence="2">Cell line</tissue>
    </source>
</reference>
<evidence type="ECO:0000313" key="3">
    <source>
        <dbReference type="Proteomes" id="UP001266305"/>
    </source>
</evidence>
<protein>
    <submittedName>
        <fullName evidence="2">Uncharacterized protein</fullName>
    </submittedName>
</protein>
<name>A0ABQ9URP6_SAGOE</name>
<comment type="caution">
    <text evidence="2">The sequence shown here is derived from an EMBL/GenBank/DDBJ whole genome shotgun (WGS) entry which is preliminary data.</text>
</comment>
<proteinExistence type="predicted"/>
<gene>
    <name evidence="2" type="ORF">P7K49_020783</name>
</gene>
<organism evidence="2 3">
    <name type="scientific">Saguinus oedipus</name>
    <name type="common">Cotton-top tamarin</name>
    <name type="synonym">Oedipomidas oedipus</name>
    <dbReference type="NCBI Taxonomy" id="9490"/>
    <lineage>
        <taxon>Eukaryota</taxon>
        <taxon>Metazoa</taxon>
        <taxon>Chordata</taxon>
        <taxon>Craniata</taxon>
        <taxon>Vertebrata</taxon>
        <taxon>Euteleostomi</taxon>
        <taxon>Mammalia</taxon>
        <taxon>Eutheria</taxon>
        <taxon>Euarchontoglires</taxon>
        <taxon>Primates</taxon>
        <taxon>Haplorrhini</taxon>
        <taxon>Platyrrhini</taxon>
        <taxon>Cebidae</taxon>
        <taxon>Callitrichinae</taxon>
        <taxon>Saguinus</taxon>
    </lineage>
</organism>
<evidence type="ECO:0000313" key="2">
    <source>
        <dbReference type="EMBL" id="KAK2099435.1"/>
    </source>
</evidence>
<dbReference type="EMBL" id="JASSZA010000010">
    <property type="protein sequence ID" value="KAK2099435.1"/>
    <property type="molecule type" value="Genomic_DNA"/>
</dbReference>